<feature type="compositionally biased region" description="Basic and acidic residues" evidence="1">
    <location>
        <begin position="149"/>
        <end position="181"/>
    </location>
</feature>
<evidence type="ECO:0000313" key="2">
    <source>
        <dbReference type="EMBL" id="KAL0490945.1"/>
    </source>
</evidence>
<feature type="region of interest" description="Disordered" evidence="1">
    <location>
        <begin position="1"/>
        <end position="34"/>
    </location>
</feature>
<feature type="compositionally biased region" description="Acidic residues" evidence="1">
    <location>
        <begin position="83"/>
        <end position="101"/>
    </location>
</feature>
<gene>
    <name evidence="2" type="ORF">AKO1_002646</name>
</gene>
<sequence>MVNQKRPRVNSVSFDSNARKEYITGQRKKRDTNRVIAQEIMKQKEYHAKLDKRKQKREDEKRLVERVERRRQQILRGKSDYDSGSDADDFGFGSGDEESDSIPEIKEPQTITKTYELDEDSDEDLEESEPKVDNITVVVEPLTFDNEEELAHERKMEFEEKQKEKGPEEPSDKRKTNVDFTKKQIEKKIKQMHKEKYNTANKKQGGPSGGISKSGIKYKRKREKVMKRVKKKEKKRAARKGK</sequence>
<keyword evidence="3" id="KW-1185">Reference proteome</keyword>
<accession>A0AAW2ZN61</accession>
<feature type="compositionally biased region" description="Acidic residues" evidence="1">
    <location>
        <begin position="117"/>
        <end position="127"/>
    </location>
</feature>
<proteinExistence type="predicted"/>
<comment type="caution">
    <text evidence="2">The sequence shown here is derived from an EMBL/GenBank/DDBJ whole genome shotgun (WGS) entry which is preliminary data.</text>
</comment>
<reference evidence="2 3" key="1">
    <citation type="submission" date="2024-03" db="EMBL/GenBank/DDBJ databases">
        <title>The Acrasis kona genome and developmental transcriptomes reveal deep origins of eukaryotic multicellular pathways.</title>
        <authorList>
            <person name="Sheikh S."/>
            <person name="Fu C.-J."/>
            <person name="Brown M.W."/>
            <person name="Baldauf S.L."/>
        </authorList>
    </citation>
    <scope>NUCLEOTIDE SEQUENCE [LARGE SCALE GENOMIC DNA]</scope>
    <source>
        <strain evidence="2 3">ATCC MYA-3509</strain>
    </source>
</reference>
<feature type="region of interest" description="Disordered" evidence="1">
    <location>
        <begin position="69"/>
        <end position="181"/>
    </location>
</feature>
<dbReference type="AlphaFoldDB" id="A0AAW2ZN61"/>
<evidence type="ECO:0008006" key="4">
    <source>
        <dbReference type="Google" id="ProtNLM"/>
    </source>
</evidence>
<dbReference type="EMBL" id="JAOPGA020001737">
    <property type="protein sequence ID" value="KAL0490945.1"/>
    <property type="molecule type" value="Genomic_DNA"/>
</dbReference>
<feature type="region of interest" description="Disordered" evidence="1">
    <location>
        <begin position="193"/>
        <end position="242"/>
    </location>
</feature>
<feature type="compositionally biased region" description="Basic residues" evidence="1">
    <location>
        <begin position="216"/>
        <end position="242"/>
    </location>
</feature>
<feature type="compositionally biased region" description="Low complexity" evidence="1">
    <location>
        <begin position="202"/>
        <end position="215"/>
    </location>
</feature>
<name>A0AAW2ZN61_9EUKA</name>
<feature type="compositionally biased region" description="Basic and acidic residues" evidence="1">
    <location>
        <begin position="69"/>
        <end position="81"/>
    </location>
</feature>
<protein>
    <recommendedName>
        <fullName evidence="4">Nucleolar protein 12</fullName>
    </recommendedName>
</protein>
<dbReference type="InterPro" id="IPR019186">
    <property type="entry name" value="Nucleolar_protein_12"/>
</dbReference>
<dbReference type="Pfam" id="PF09805">
    <property type="entry name" value="Nop25"/>
    <property type="match status" value="1"/>
</dbReference>
<dbReference type="Proteomes" id="UP001431209">
    <property type="component" value="Unassembled WGS sequence"/>
</dbReference>
<organism evidence="2 3">
    <name type="scientific">Acrasis kona</name>
    <dbReference type="NCBI Taxonomy" id="1008807"/>
    <lineage>
        <taxon>Eukaryota</taxon>
        <taxon>Discoba</taxon>
        <taxon>Heterolobosea</taxon>
        <taxon>Tetramitia</taxon>
        <taxon>Eutetramitia</taxon>
        <taxon>Acrasidae</taxon>
        <taxon>Acrasis</taxon>
    </lineage>
</organism>
<evidence type="ECO:0000256" key="1">
    <source>
        <dbReference type="SAM" id="MobiDB-lite"/>
    </source>
</evidence>
<evidence type="ECO:0000313" key="3">
    <source>
        <dbReference type="Proteomes" id="UP001431209"/>
    </source>
</evidence>